<dbReference type="Proteomes" id="UP001172155">
    <property type="component" value="Unassembled WGS sequence"/>
</dbReference>
<sequence length="695" mass="78547">MTLHASPCRRALQRRITSPKDSVWISDSALAAAFSRYCFVSRTRQRHISSVPGPLESRRRLGKRQLGDLSAFRYSAAPPPWALSALIDFSQWQWEPPQSPSMREKSQLAARDKSARFSIATLVPPWLKELVADITDDRLPPPPDLYATPIPRSQLFRAELDKYLETISTAPVDMVTSESQGLFHTLQQSIALGDIPPSELPSITGDIWDALVVRLGDTVAGYHLYRSLCSALVAGITNSKVFRPDLVDASFWDTLLMRLAELPPNDKSCDVFNRILTTTSPECHGALMPGILAFLGQSFAAWRSLQPVETTAMSQSARPRHQVQQIAKALAAINPEYHDRLVTSANYLALQKALASRSGKGTMEYSWLSVLAQMPLVRQEVLFNMMVRLSAREPLTATDLCSLLIAQWTSRGYLKAERNLMRYYEKRCAGHHDRAMASLALALFWSDKTVHSRRALYVSLWRLLERLDRVDDMAKSLEVLSHSCQVPRELVEALSAASGDHHVALRLQRLYNEHLRRPGSPEWNPALFEKLAEKIVRDPSLPSGTIWKALDIDRLDKRQVDLPARRARHRGTYGAQRAAIVRKLADVFGDTACLQHQQQPRLAFRQVSQCVRFLEEVTGVVPPSVIEALYRVVTKDLVEGRPGRTARLKWFLSVVERNHGSHISHGCRQALRSWRYRLTQLWLYRRRGGGTNQKP</sequence>
<proteinExistence type="predicted"/>
<organism evidence="1 2">
    <name type="scientific">Schizothecium vesticola</name>
    <dbReference type="NCBI Taxonomy" id="314040"/>
    <lineage>
        <taxon>Eukaryota</taxon>
        <taxon>Fungi</taxon>
        <taxon>Dikarya</taxon>
        <taxon>Ascomycota</taxon>
        <taxon>Pezizomycotina</taxon>
        <taxon>Sordariomycetes</taxon>
        <taxon>Sordariomycetidae</taxon>
        <taxon>Sordariales</taxon>
        <taxon>Schizotheciaceae</taxon>
        <taxon>Schizothecium</taxon>
    </lineage>
</organism>
<name>A0AA40K4W8_9PEZI</name>
<evidence type="ECO:0000313" key="1">
    <source>
        <dbReference type="EMBL" id="KAK0746023.1"/>
    </source>
</evidence>
<comment type="caution">
    <text evidence="1">The sequence shown here is derived from an EMBL/GenBank/DDBJ whole genome shotgun (WGS) entry which is preliminary data.</text>
</comment>
<gene>
    <name evidence="1" type="ORF">B0T18DRAFT_326595</name>
</gene>
<protein>
    <submittedName>
        <fullName evidence="1">Uncharacterized protein</fullName>
    </submittedName>
</protein>
<keyword evidence="2" id="KW-1185">Reference proteome</keyword>
<dbReference type="AlphaFoldDB" id="A0AA40K4W8"/>
<evidence type="ECO:0000313" key="2">
    <source>
        <dbReference type="Proteomes" id="UP001172155"/>
    </source>
</evidence>
<dbReference type="EMBL" id="JAUKUD010000004">
    <property type="protein sequence ID" value="KAK0746023.1"/>
    <property type="molecule type" value="Genomic_DNA"/>
</dbReference>
<reference evidence="1" key="1">
    <citation type="submission" date="2023-06" db="EMBL/GenBank/DDBJ databases">
        <title>Genome-scale phylogeny and comparative genomics of the fungal order Sordariales.</title>
        <authorList>
            <consortium name="Lawrence Berkeley National Laboratory"/>
            <person name="Hensen N."/>
            <person name="Bonometti L."/>
            <person name="Westerberg I."/>
            <person name="Brannstrom I.O."/>
            <person name="Guillou S."/>
            <person name="Cros-Aarteil S."/>
            <person name="Calhoun S."/>
            <person name="Haridas S."/>
            <person name="Kuo A."/>
            <person name="Mondo S."/>
            <person name="Pangilinan J."/>
            <person name="Riley R."/>
            <person name="LaButti K."/>
            <person name="Andreopoulos B."/>
            <person name="Lipzen A."/>
            <person name="Chen C."/>
            <person name="Yanf M."/>
            <person name="Daum C."/>
            <person name="Ng V."/>
            <person name="Clum A."/>
            <person name="Steindorff A."/>
            <person name="Ohm R."/>
            <person name="Martin F."/>
            <person name="Silar P."/>
            <person name="Natvig D."/>
            <person name="Lalanne C."/>
            <person name="Gautier V."/>
            <person name="Ament-velasquez S.L."/>
            <person name="Kruys A."/>
            <person name="Hutchinson M.I."/>
            <person name="Powell A.J."/>
            <person name="Barry K."/>
            <person name="Miller A.N."/>
            <person name="Grigoriev I.V."/>
            <person name="Debuchy R."/>
            <person name="Gladieux P."/>
            <person name="Thoren M.H."/>
            <person name="Johannesson H."/>
        </authorList>
    </citation>
    <scope>NUCLEOTIDE SEQUENCE</scope>
    <source>
        <strain evidence="1">SMH3187-1</strain>
    </source>
</reference>
<accession>A0AA40K4W8</accession>